<sequence length="98" mass="10535">MLLAVPGFASAGVETLQVVDQAEEWAMTKATCAEARGLFLVDPAKAADMTEHDVIAMQFIFAYMRGYAAAKGVSYGAVLAEFGAFCKSHPDSFWLADH</sequence>
<dbReference type="eggNOG" id="ENOG502ZK7T">
    <property type="taxonomic scope" value="Bacteria"/>
</dbReference>
<reference evidence="1 2" key="1">
    <citation type="journal article" date="2010" name="J. Bacteriol.">
        <title>Genome sequences of Pelagibaca bermudensis HTCC2601T and Maritimibacter alkaliphilus HTCC2654T, the type strains of two marine Roseobacter genera.</title>
        <authorList>
            <person name="Thrash J.C."/>
            <person name="Cho J.C."/>
            <person name="Ferriera S."/>
            <person name="Johnson J."/>
            <person name="Vergin K.L."/>
            <person name="Giovannoni S.J."/>
        </authorList>
    </citation>
    <scope>NUCLEOTIDE SEQUENCE [LARGE SCALE GENOMIC DNA]</scope>
    <source>
        <strain evidence="2">DSM 26914 / JCM 13377 / KCTC 12554 / HTCC2601</strain>
    </source>
</reference>
<protein>
    <submittedName>
        <fullName evidence="1">Uncharacterized protein</fullName>
    </submittedName>
</protein>
<comment type="caution">
    <text evidence="1">The sequence shown here is derived from an EMBL/GenBank/DDBJ whole genome shotgun (WGS) entry which is preliminary data.</text>
</comment>
<dbReference type="EMBL" id="AATQ01000025">
    <property type="protein sequence ID" value="EAU45523.1"/>
    <property type="molecule type" value="Genomic_DNA"/>
</dbReference>
<organism evidence="1 2">
    <name type="scientific">Salipiger bermudensis (strain DSM 26914 / JCM 13377 / KCTC 12554 / HTCC2601)</name>
    <name type="common">Pelagibaca bermudensis</name>
    <dbReference type="NCBI Taxonomy" id="314265"/>
    <lineage>
        <taxon>Bacteria</taxon>
        <taxon>Pseudomonadati</taxon>
        <taxon>Pseudomonadota</taxon>
        <taxon>Alphaproteobacteria</taxon>
        <taxon>Rhodobacterales</taxon>
        <taxon>Roseobacteraceae</taxon>
        <taxon>Salipiger</taxon>
    </lineage>
</organism>
<keyword evidence="2" id="KW-1185">Reference proteome</keyword>
<dbReference type="Proteomes" id="UP000006230">
    <property type="component" value="Unassembled WGS sequence"/>
</dbReference>
<name>Q0FMX9_SALBH</name>
<accession>Q0FMX9</accession>
<evidence type="ECO:0000313" key="1">
    <source>
        <dbReference type="EMBL" id="EAU45523.1"/>
    </source>
</evidence>
<proteinExistence type="predicted"/>
<dbReference type="HOGENOM" id="CLU_2331223_0_0_5"/>
<evidence type="ECO:0000313" key="2">
    <source>
        <dbReference type="Proteomes" id="UP000006230"/>
    </source>
</evidence>
<gene>
    <name evidence="1" type="ORF">R2601_18013</name>
</gene>
<dbReference type="AlphaFoldDB" id="Q0FMX9"/>